<accession>A0A0S8FY00</accession>
<proteinExistence type="inferred from homology"/>
<dbReference type="PANTHER" id="PTHR43337">
    <property type="entry name" value="XANTHINE/URACIL PERMEASE C887.17-RELATED"/>
    <property type="match status" value="1"/>
</dbReference>
<dbReference type="Proteomes" id="UP000051373">
    <property type="component" value="Unassembled WGS sequence"/>
</dbReference>
<dbReference type="PATRIC" id="fig|1703779.3.peg.359"/>
<evidence type="ECO:0000313" key="11">
    <source>
        <dbReference type="Proteomes" id="UP000051373"/>
    </source>
</evidence>
<evidence type="ECO:0000256" key="6">
    <source>
        <dbReference type="ARBA" id="ARBA00022989"/>
    </source>
</evidence>
<keyword evidence="4 8" id="KW-1003">Cell membrane</keyword>
<dbReference type="AlphaFoldDB" id="A0A0S8FY00"/>
<feature type="transmembrane region" description="Helical" evidence="9">
    <location>
        <begin position="234"/>
        <end position="260"/>
    </location>
</feature>
<feature type="transmembrane region" description="Helical" evidence="9">
    <location>
        <begin position="348"/>
        <end position="369"/>
    </location>
</feature>
<dbReference type="GO" id="GO:0005886">
    <property type="term" value="C:plasma membrane"/>
    <property type="evidence" value="ECO:0007669"/>
    <property type="project" value="UniProtKB-SubCell"/>
</dbReference>
<reference evidence="10 11" key="1">
    <citation type="journal article" date="2015" name="Microbiome">
        <title>Genomic resolution of linkages in carbon, nitrogen, and sulfur cycling among widespread estuary sediment bacteria.</title>
        <authorList>
            <person name="Baker B.J."/>
            <person name="Lazar C.S."/>
            <person name="Teske A.P."/>
            <person name="Dick G.J."/>
        </authorList>
    </citation>
    <scope>NUCLEOTIDE SEQUENCE [LARGE SCALE GENOMIC DNA]</scope>
    <source>
        <strain evidence="10">SM23_42</strain>
    </source>
</reference>
<keyword evidence="3 8" id="KW-0813">Transport</keyword>
<feature type="transmembrane region" description="Helical" evidence="9">
    <location>
        <begin position="381"/>
        <end position="408"/>
    </location>
</feature>
<evidence type="ECO:0000256" key="1">
    <source>
        <dbReference type="ARBA" id="ARBA00004651"/>
    </source>
</evidence>
<feature type="transmembrane region" description="Helical" evidence="9">
    <location>
        <begin position="281"/>
        <end position="303"/>
    </location>
</feature>
<evidence type="ECO:0000256" key="7">
    <source>
        <dbReference type="ARBA" id="ARBA00023136"/>
    </source>
</evidence>
<comment type="subcellular location">
    <subcellularLocation>
        <location evidence="1 8">Cell membrane</location>
        <topology evidence="1 8">Multi-pass membrane protein</topology>
    </subcellularLocation>
</comment>
<dbReference type="InterPro" id="IPR026033">
    <property type="entry name" value="Azg-like_bact_archaea"/>
</dbReference>
<dbReference type="STRING" id="1703779.AMJ83_01380"/>
<feature type="transmembrane region" description="Helical" evidence="9">
    <location>
        <begin position="83"/>
        <end position="99"/>
    </location>
</feature>
<organism evidence="10 11">
    <name type="scientific">candidate division WOR_3 bacterium SM23_42</name>
    <dbReference type="NCBI Taxonomy" id="1703779"/>
    <lineage>
        <taxon>Bacteria</taxon>
        <taxon>Bacteria division WOR-3</taxon>
    </lineage>
</organism>
<feature type="transmembrane region" description="Helical" evidence="9">
    <location>
        <begin position="20"/>
        <end position="39"/>
    </location>
</feature>
<feature type="transmembrane region" description="Helical" evidence="9">
    <location>
        <begin position="51"/>
        <end position="71"/>
    </location>
</feature>
<keyword evidence="5 8" id="KW-0812">Transmembrane</keyword>
<evidence type="ECO:0000256" key="9">
    <source>
        <dbReference type="SAM" id="Phobius"/>
    </source>
</evidence>
<keyword evidence="7 8" id="KW-0472">Membrane</keyword>
<feature type="transmembrane region" description="Helical" evidence="9">
    <location>
        <begin position="420"/>
        <end position="437"/>
    </location>
</feature>
<dbReference type="InterPro" id="IPR006043">
    <property type="entry name" value="NCS2"/>
</dbReference>
<feature type="transmembrane region" description="Helical" evidence="9">
    <location>
        <begin position="105"/>
        <end position="123"/>
    </location>
</feature>
<feature type="transmembrane region" description="Helical" evidence="9">
    <location>
        <begin position="135"/>
        <end position="156"/>
    </location>
</feature>
<evidence type="ECO:0000256" key="4">
    <source>
        <dbReference type="ARBA" id="ARBA00022475"/>
    </source>
</evidence>
<evidence type="ECO:0000256" key="3">
    <source>
        <dbReference type="ARBA" id="ARBA00022448"/>
    </source>
</evidence>
<feature type="transmembrane region" description="Helical" evidence="9">
    <location>
        <begin position="193"/>
        <end position="214"/>
    </location>
</feature>
<feature type="transmembrane region" description="Helical" evidence="9">
    <location>
        <begin position="168"/>
        <end position="186"/>
    </location>
</feature>
<evidence type="ECO:0000256" key="8">
    <source>
        <dbReference type="PIRNR" id="PIRNR005353"/>
    </source>
</evidence>
<dbReference type="GO" id="GO:0005345">
    <property type="term" value="F:purine nucleobase transmembrane transporter activity"/>
    <property type="evidence" value="ECO:0007669"/>
    <property type="project" value="TreeGrafter"/>
</dbReference>
<evidence type="ECO:0000256" key="2">
    <source>
        <dbReference type="ARBA" id="ARBA00005697"/>
    </source>
</evidence>
<comment type="caution">
    <text evidence="10">The sequence shown here is derived from an EMBL/GenBank/DDBJ whole genome shotgun (WGS) entry which is preliminary data.</text>
</comment>
<feature type="transmembrane region" description="Helical" evidence="9">
    <location>
        <begin position="315"/>
        <end position="336"/>
    </location>
</feature>
<evidence type="ECO:0000313" key="10">
    <source>
        <dbReference type="EMBL" id="KPK64852.1"/>
    </source>
</evidence>
<keyword evidence="6 8" id="KW-1133">Transmembrane helix</keyword>
<dbReference type="InterPro" id="IPR045018">
    <property type="entry name" value="Azg-like"/>
</dbReference>
<gene>
    <name evidence="10" type="ORF">AMJ83_01380</name>
</gene>
<evidence type="ECO:0000256" key="5">
    <source>
        <dbReference type="ARBA" id="ARBA00022692"/>
    </source>
</evidence>
<sequence length="440" mass="46808">MLERLFKLKEHGTTISQEMIGGLTTFMTMAYIIFVQPAVLEAAGMDFGAVMVATCVSSAVAIFLMAFLANYPIALAPAMGHNFFFVYTVCLAMGIPWQTALGANFISGAIFIILSFFGFREALVNSIPNSLKQAIAVGIGLFIALIGFQWAGIVTYTPGTIVGLGNLHSTPVLLAIIGLVLITILYTLKVRGAIVLGIIITALIGIPLGIVKYYGVVSIPPSVAPTFFKLDVGAALTLSLLPTIFILFFLDLFDTVGTLIGVSEQAGFVKDGKLPKARQALLSDAIGTVTGTLMGTSTVTSYIESSTGVASGSRTGLSNITTGILFLVALLFYPLVKMIGGGFAIETGVLYPVTAPALIIVGTLMMSGVAKIDWRDFTEAIPAFLTIVIMPYAYSITEGIAVGFIFYTLLKLVTGNIRDVHPILIVFSILFVLRYIFLMG</sequence>
<dbReference type="Pfam" id="PF00860">
    <property type="entry name" value="Xan_ur_permease"/>
    <property type="match status" value="1"/>
</dbReference>
<protein>
    <submittedName>
        <fullName evidence="10">Guanine permease</fullName>
    </submittedName>
</protein>
<comment type="similarity">
    <text evidence="2 8">Belongs to the nucleobase:cation symporter-2 (NCS2) (TC 2.A.40) family. Azg-like subfamily.</text>
</comment>
<dbReference type="PANTHER" id="PTHR43337:SF1">
    <property type="entry name" value="XANTHINE_URACIL PERMEASE C887.17-RELATED"/>
    <property type="match status" value="1"/>
</dbReference>
<name>A0A0S8FY00_UNCW3</name>
<dbReference type="EMBL" id="LJUJ01000001">
    <property type="protein sequence ID" value="KPK64852.1"/>
    <property type="molecule type" value="Genomic_DNA"/>
</dbReference>
<dbReference type="PIRSF" id="PIRSF005353">
    <property type="entry name" value="PbuG"/>
    <property type="match status" value="1"/>
</dbReference>